<accession>A0A392RQ30</accession>
<name>A0A392RQ30_9FABA</name>
<dbReference type="AlphaFoldDB" id="A0A392RQ30"/>
<feature type="region of interest" description="Disordered" evidence="1">
    <location>
        <begin position="48"/>
        <end position="118"/>
    </location>
</feature>
<reference evidence="2 3" key="1">
    <citation type="journal article" date="2018" name="Front. Plant Sci.">
        <title>Red Clover (Trifolium pratense) and Zigzag Clover (T. medium) - A Picture of Genomic Similarities and Differences.</title>
        <authorList>
            <person name="Dluhosova J."/>
            <person name="Istvanek J."/>
            <person name="Nedelnik J."/>
            <person name="Repkova J."/>
        </authorList>
    </citation>
    <scope>NUCLEOTIDE SEQUENCE [LARGE SCALE GENOMIC DNA]</scope>
    <source>
        <strain evidence="3">cv. 10/8</strain>
        <tissue evidence="2">Leaf</tissue>
    </source>
</reference>
<proteinExistence type="predicted"/>
<organism evidence="2 3">
    <name type="scientific">Trifolium medium</name>
    <dbReference type="NCBI Taxonomy" id="97028"/>
    <lineage>
        <taxon>Eukaryota</taxon>
        <taxon>Viridiplantae</taxon>
        <taxon>Streptophyta</taxon>
        <taxon>Embryophyta</taxon>
        <taxon>Tracheophyta</taxon>
        <taxon>Spermatophyta</taxon>
        <taxon>Magnoliopsida</taxon>
        <taxon>eudicotyledons</taxon>
        <taxon>Gunneridae</taxon>
        <taxon>Pentapetalae</taxon>
        <taxon>rosids</taxon>
        <taxon>fabids</taxon>
        <taxon>Fabales</taxon>
        <taxon>Fabaceae</taxon>
        <taxon>Papilionoideae</taxon>
        <taxon>50 kb inversion clade</taxon>
        <taxon>NPAAA clade</taxon>
        <taxon>Hologalegina</taxon>
        <taxon>IRL clade</taxon>
        <taxon>Trifolieae</taxon>
        <taxon>Trifolium</taxon>
    </lineage>
</organism>
<evidence type="ECO:0000313" key="2">
    <source>
        <dbReference type="EMBL" id="MCI38429.1"/>
    </source>
</evidence>
<evidence type="ECO:0000313" key="3">
    <source>
        <dbReference type="Proteomes" id="UP000265520"/>
    </source>
</evidence>
<dbReference type="Proteomes" id="UP000265520">
    <property type="component" value="Unassembled WGS sequence"/>
</dbReference>
<comment type="caution">
    <text evidence="2">The sequence shown here is derived from an EMBL/GenBank/DDBJ whole genome shotgun (WGS) entry which is preliminary data.</text>
</comment>
<protein>
    <submittedName>
        <fullName evidence="2">Uncharacterized protein</fullName>
    </submittedName>
</protein>
<sequence length="118" mass="12788">MARGGKGDMKGGVCRDGPSQVYNILTKGPISQFDNQLKEVGIANIQKNTMEPNTMKIPKITNFPSTTLGKQNQLPSTFRSRNHHGSNNQTASDSSGREASVNHMSAEAETCSRNPPSR</sequence>
<keyword evidence="3" id="KW-1185">Reference proteome</keyword>
<evidence type="ECO:0000256" key="1">
    <source>
        <dbReference type="SAM" id="MobiDB-lite"/>
    </source>
</evidence>
<feature type="non-terminal residue" evidence="2">
    <location>
        <position position="118"/>
    </location>
</feature>
<feature type="compositionally biased region" description="Polar residues" evidence="1">
    <location>
        <begin position="62"/>
        <end position="94"/>
    </location>
</feature>
<dbReference type="EMBL" id="LXQA010255824">
    <property type="protein sequence ID" value="MCI38429.1"/>
    <property type="molecule type" value="Genomic_DNA"/>
</dbReference>